<feature type="region of interest" description="Disordered" evidence="1">
    <location>
        <begin position="1"/>
        <end position="38"/>
    </location>
</feature>
<accession>A0A837D704</accession>
<proteinExistence type="predicted"/>
<protein>
    <submittedName>
        <fullName evidence="2">Uncharacterized protein</fullName>
    </submittedName>
</protein>
<sequence>MDGFTERGLPVTRATPLLDLTRRAHPSDVQATSLPHSR</sequence>
<dbReference type="Proteomes" id="UP000030848">
    <property type="component" value="Unassembled WGS sequence"/>
</dbReference>
<feature type="compositionally biased region" description="Polar residues" evidence="1">
    <location>
        <begin position="29"/>
        <end position="38"/>
    </location>
</feature>
<organism evidence="2 3">
    <name type="scientific">Saccharomonospora viridis</name>
    <dbReference type="NCBI Taxonomy" id="1852"/>
    <lineage>
        <taxon>Bacteria</taxon>
        <taxon>Bacillati</taxon>
        <taxon>Actinomycetota</taxon>
        <taxon>Actinomycetes</taxon>
        <taxon>Pseudonocardiales</taxon>
        <taxon>Pseudonocardiaceae</taxon>
        <taxon>Saccharomonospora</taxon>
    </lineage>
</organism>
<name>A0A837D704_9PSEU</name>
<comment type="caution">
    <text evidence="2">The sequence shown here is derived from an EMBL/GenBank/DDBJ whole genome shotgun (WGS) entry which is preliminary data.</text>
</comment>
<dbReference type="EMBL" id="JRZE01000006">
    <property type="protein sequence ID" value="KHF43553.1"/>
    <property type="molecule type" value="Genomic_DNA"/>
</dbReference>
<gene>
    <name evidence="2" type="ORF">MINT15_37550</name>
</gene>
<evidence type="ECO:0000313" key="3">
    <source>
        <dbReference type="Proteomes" id="UP000030848"/>
    </source>
</evidence>
<evidence type="ECO:0000256" key="1">
    <source>
        <dbReference type="SAM" id="MobiDB-lite"/>
    </source>
</evidence>
<evidence type="ECO:0000313" key="2">
    <source>
        <dbReference type="EMBL" id="KHF43553.1"/>
    </source>
</evidence>
<reference evidence="2 3" key="1">
    <citation type="submission" date="2014-10" db="EMBL/GenBank/DDBJ databases">
        <title>Genome sequence of Micropolyspora internatus JCM3315.</title>
        <authorList>
            <person name="Shin S.-K."/>
            <person name="Yi H."/>
        </authorList>
    </citation>
    <scope>NUCLEOTIDE SEQUENCE [LARGE SCALE GENOMIC DNA]</scope>
    <source>
        <strain evidence="2 3">JCM 3315</strain>
    </source>
</reference>
<dbReference type="AlphaFoldDB" id="A0A837D704"/>